<reference evidence="1 2" key="1">
    <citation type="submission" date="2020-08" db="EMBL/GenBank/DDBJ databases">
        <title>Genomic Encyclopedia of Type Strains, Phase IV (KMG-V): Genome sequencing to study the core and pangenomes of soil and plant-associated prokaryotes.</title>
        <authorList>
            <person name="Whitman W."/>
        </authorList>
    </citation>
    <scope>NUCLEOTIDE SEQUENCE [LARGE SCALE GENOMIC DNA]</scope>
    <source>
        <strain evidence="1 2">S3M1</strain>
    </source>
</reference>
<protein>
    <submittedName>
        <fullName evidence="1">Uncharacterized protein</fullName>
    </submittedName>
</protein>
<evidence type="ECO:0000313" key="1">
    <source>
        <dbReference type="EMBL" id="MBB5635567.1"/>
    </source>
</evidence>
<dbReference type="Gene3D" id="2.40.128.220">
    <property type="match status" value="1"/>
</dbReference>
<dbReference type="Proteomes" id="UP000537204">
    <property type="component" value="Unassembled WGS sequence"/>
</dbReference>
<comment type="caution">
    <text evidence="1">The sequence shown here is derived from an EMBL/GenBank/DDBJ whole genome shotgun (WGS) entry which is preliminary data.</text>
</comment>
<dbReference type="EMBL" id="JACHCE010000002">
    <property type="protein sequence ID" value="MBB5635567.1"/>
    <property type="molecule type" value="Genomic_DNA"/>
</dbReference>
<accession>A0A7W8ZKI2</accession>
<gene>
    <name evidence="1" type="ORF">HDE68_001455</name>
</gene>
<proteinExistence type="predicted"/>
<dbReference type="RefSeq" id="WP_183880427.1">
    <property type="nucleotide sequence ID" value="NZ_JACHCE010000002.1"/>
</dbReference>
<name>A0A7W8ZKI2_9SPHI</name>
<evidence type="ECO:0000313" key="2">
    <source>
        <dbReference type="Proteomes" id="UP000537204"/>
    </source>
</evidence>
<dbReference type="Pfam" id="PF12888">
    <property type="entry name" value="Lipid_bd"/>
    <property type="match status" value="1"/>
</dbReference>
<sequence>MKKYLYILTLCVLSLASCKKDEDPGGTAVQVMANEWFVQVQTVDPSGTVIKPFNTYSPVSTYNTSDNSSTLMWLNMSATDKNVIGFLAKVNVDLGSKSFNLTSGDDTRNSRKITVKNGKVVTNGTVGPVSKAVTDAISFDITVDSNPSVIYQVKGYARTRFAEDDH</sequence>
<organism evidence="1 2">
    <name type="scientific">Pedobacter cryoconitis</name>
    <dbReference type="NCBI Taxonomy" id="188932"/>
    <lineage>
        <taxon>Bacteria</taxon>
        <taxon>Pseudomonadati</taxon>
        <taxon>Bacteroidota</taxon>
        <taxon>Sphingobacteriia</taxon>
        <taxon>Sphingobacteriales</taxon>
        <taxon>Sphingobacteriaceae</taxon>
        <taxon>Pedobacter</taxon>
    </lineage>
</organism>
<dbReference type="InterPro" id="IPR038668">
    <property type="entry name" value="Lipid-bd_sf"/>
</dbReference>
<dbReference type="PROSITE" id="PS51257">
    <property type="entry name" value="PROKAR_LIPOPROTEIN"/>
    <property type="match status" value="1"/>
</dbReference>
<dbReference type="InterPro" id="IPR024404">
    <property type="entry name" value="Lipid-bd_put"/>
</dbReference>
<dbReference type="AlphaFoldDB" id="A0A7W8ZKI2"/>